<name>A0A1Y3DVT3_PLAKN</name>
<dbReference type="OMA" id="MRVSNFV"/>
<evidence type="ECO:0000313" key="3">
    <source>
        <dbReference type="EMBL" id="OTN66877.1"/>
    </source>
</evidence>
<feature type="region of interest" description="Disordered" evidence="1">
    <location>
        <begin position="137"/>
        <end position="156"/>
    </location>
</feature>
<dbReference type="AlphaFoldDB" id="A0A1Y3DVT3"/>
<sequence>MLDNSESSLKRLNFLLQFFHFLVFYYFFFYNFCTLFCFPLNRVKMFKKCLVVISLNLLLKVTFNSSPFFAHALGIRTDRESSNVWEEYISVNYEPLEQDLSEACDYIALEEYSACGNISNEKSNNENDVEVEGSNIIVKNEERGTQTEEEEDEKVEGIYDEVTHQDDEKGSDDQGSNNELAGEYRIEEVDENVAILNENINSIHEMQSPLDSYKTIFLILSTEFDTTETYLNKIMNCSTDEEKNELLDDHIGILKEMYENCKKNENFRLPFEIRDSMALRISDRLRDFCFSDYVTESNMVALKSIFSIELEVFEGIFYYIEHKNTYREKKEVINDLELIKFYHEELITNNGLYLTDEQFDNAAMRVSNFVNDLYFLCFSNYQNMIKFREMQDAMSTYITL</sequence>
<dbReference type="Proteomes" id="UP000195012">
    <property type="component" value="Unassembled WGS sequence"/>
</dbReference>
<reference evidence="3 4" key="1">
    <citation type="submission" date="2017-05" db="EMBL/GenBank/DDBJ databases">
        <title>PacBio assembly of a Plasmodium knowlesi genome sequence with Hi-C correction and manual annotation of the SICAvar gene family.</title>
        <authorList>
            <person name="Lapp S.A."/>
            <person name="Geraldo J.A."/>
            <person name="Chien J.-T."/>
            <person name="Ay F."/>
            <person name="Pakala S.B."/>
            <person name="Batugedara G."/>
            <person name="Humphrey J.C."/>
            <person name="Debarry J.D."/>
            <person name="Le Roch K.G."/>
            <person name="Galinski M.R."/>
            <person name="Kissinger J.C."/>
        </authorList>
    </citation>
    <scope>NUCLEOTIDE SEQUENCE [LARGE SCALE GENOMIC DNA]</scope>
    <source>
        <strain evidence="4">Malayan Strain Pk1 (A+)</strain>
    </source>
</reference>
<proteinExistence type="predicted"/>
<dbReference type="EMBL" id="NETL01000022">
    <property type="protein sequence ID" value="OTN66877.1"/>
    <property type="molecule type" value="Genomic_DNA"/>
</dbReference>
<dbReference type="InterPro" id="IPR015299">
    <property type="entry name" value="Gamete_antigen_PLAspp"/>
</dbReference>
<comment type="caution">
    <text evidence="3">The sequence shown here is derived from an EMBL/GenBank/DDBJ whole genome shotgun (WGS) entry which is preliminary data.</text>
</comment>
<dbReference type="InterPro" id="IPR036469">
    <property type="entry name" value="Pfg27_sf"/>
</dbReference>
<evidence type="ECO:0000256" key="2">
    <source>
        <dbReference type="SAM" id="Phobius"/>
    </source>
</evidence>
<evidence type="ECO:0008006" key="5">
    <source>
        <dbReference type="Google" id="ProtNLM"/>
    </source>
</evidence>
<evidence type="ECO:0000313" key="4">
    <source>
        <dbReference type="Proteomes" id="UP000195012"/>
    </source>
</evidence>
<protein>
    <recommendedName>
        <fullName evidence="5">Gamete antigen 27/25</fullName>
    </recommendedName>
</protein>
<accession>A0A1Y3DVT3</accession>
<dbReference type="Pfam" id="PF09216">
    <property type="entry name" value="Pfg27"/>
    <property type="match status" value="1"/>
</dbReference>
<keyword evidence="2" id="KW-0812">Transmembrane</keyword>
<gene>
    <name evidence="3" type="ORF">PKNOH_S08490400</name>
</gene>
<dbReference type="Gene3D" id="1.10.3030.10">
    <property type="entry name" value="Gametocyte protein Pfg27"/>
    <property type="match status" value="1"/>
</dbReference>
<dbReference type="VEuPathDB" id="PlasmoDB:PKA1H_040023700"/>
<evidence type="ECO:0000256" key="1">
    <source>
        <dbReference type="SAM" id="MobiDB-lite"/>
    </source>
</evidence>
<dbReference type="SUPFAM" id="SSF89162">
    <property type="entry name" value="Gametocyte protein Pfg27"/>
    <property type="match status" value="1"/>
</dbReference>
<feature type="transmembrane region" description="Helical" evidence="2">
    <location>
        <begin position="14"/>
        <end position="38"/>
    </location>
</feature>
<feature type="transmembrane region" description="Helical" evidence="2">
    <location>
        <begin position="50"/>
        <end position="73"/>
    </location>
</feature>
<keyword evidence="2" id="KW-1133">Transmembrane helix</keyword>
<dbReference type="OrthoDB" id="387098at2759"/>
<dbReference type="VEuPathDB" id="PlasmoDB:PKNOH_S08490400"/>
<keyword evidence="2" id="KW-0472">Membrane</keyword>
<organism evidence="3 4">
    <name type="scientific">Plasmodium knowlesi</name>
    <dbReference type="NCBI Taxonomy" id="5850"/>
    <lineage>
        <taxon>Eukaryota</taxon>
        <taxon>Sar</taxon>
        <taxon>Alveolata</taxon>
        <taxon>Apicomplexa</taxon>
        <taxon>Aconoidasida</taxon>
        <taxon>Haemosporida</taxon>
        <taxon>Plasmodiidae</taxon>
        <taxon>Plasmodium</taxon>
        <taxon>Plasmodium (Plasmodium)</taxon>
    </lineage>
</organism>
<dbReference type="eggNOG" id="ENOG502TMYA">
    <property type="taxonomic scope" value="Eukaryota"/>
</dbReference>
<dbReference type="VEuPathDB" id="PlasmoDB:PKNH_0418700"/>